<accession>A0A2T3NDK8</accession>
<dbReference type="RefSeq" id="WP_107298747.1">
    <property type="nucleotide sequence ID" value="NZ_PYMB01000005.1"/>
</dbReference>
<evidence type="ECO:0000256" key="1">
    <source>
        <dbReference type="ARBA" id="ARBA00004651"/>
    </source>
</evidence>
<dbReference type="Pfam" id="PF02656">
    <property type="entry name" value="DUF202"/>
    <property type="match status" value="1"/>
</dbReference>
<keyword evidence="5 6" id="KW-0472">Membrane</keyword>
<organism evidence="8 9">
    <name type="scientific">Photobacterium rosenbergii</name>
    <dbReference type="NCBI Taxonomy" id="294936"/>
    <lineage>
        <taxon>Bacteria</taxon>
        <taxon>Pseudomonadati</taxon>
        <taxon>Pseudomonadota</taxon>
        <taxon>Gammaproteobacteria</taxon>
        <taxon>Vibrionales</taxon>
        <taxon>Vibrionaceae</taxon>
        <taxon>Photobacterium</taxon>
    </lineage>
</organism>
<dbReference type="InterPro" id="IPR052053">
    <property type="entry name" value="IM_YidH-like"/>
</dbReference>
<feature type="domain" description="DUF202" evidence="7">
    <location>
        <begin position="13"/>
        <end position="78"/>
    </location>
</feature>
<evidence type="ECO:0000256" key="5">
    <source>
        <dbReference type="ARBA" id="ARBA00023136"/>
    </source>
</evidence>
<evidence type="ECO:0000313" key="9">
    <source>
        <dbReference type="Proteomes" id="UP000241346"/>
    </source>
</evidence>
<protein>
    <recommendedName>
        <fullName evidence="7">DUF202 domain-containing protein</fullName>
    </recommendedName>
</protein>
<reference evidence="8 9" key="1">
    <citation type="submission" date="2018-03" db="EMBL/GenBank/DDBJ databases">
        <title>Whole genome sequencing of Histamine producing bacteria.</title>
        <authorList>
            <person name="Butler K."/>
        </authorList>
    </citation>
    <scope>NUCLEOTIDE SEQUENCE [LARGE SCALE GENOMIC DNA]</scope>
    <source>
        <strain evidence="8 9">DSM 19138</strain>
    </source>
</reference>
<evidence type="ECO:0000256" key="2">
    <source>
        <dbReference type="ARBA" id="ARBA00022475"/>
    </source>
</evidence>
<keyword evidence="3 6" id="KW-0812">Transmembrane</keyword>
<evidence type="ECO:0000256" key="6">
    <source>
        <dbReference type="SAM" id="Phobius"/>
    </source>
</evidence>
<evidence type="ECO:0000313" key="8">
    <source>
        <dbReference type="EMBL" id="PSW12257.1"/>
    </source>
</evidence>
<dbReference type="AlphaFoldDB" id="A0A2T3NDK8"/>
<dbReference type="PANTHER" id="PTHR34187">
    <property type="entry name" value="FGR18P"/>
    <property type="match status" value="1"/>
</dbReference>
<evidence type="ECO:0000259" key="7">
    <source>
        <dbReference type="Pfam" id="PF02656"/>
    </source>
</evidence>
<dbReference type="OrthoDB" id="582337at2"/>
<dbReference type="EMBL" id="PYMB01000005">
    <property type="protein sequence ID" value="PSW12257.1"/>
    <property type="molecule type" value="Genomic_DNA"/>
</dbReference>
<feature type="transmembrane region" description="Helical" evidence="6">
    <location>
        <begin position="21"/>
        <end position="39"/>
    </location>
</feature>
<dbReference type="GO" id="GO:0005886">
    <property type="term" value="C:plasma membrane"/>
    <property type="evidence" value="ECO:0007669"/>
    <property type="project" value="UniProtKB-SubCell"/>
</dbReference>
<gene>
    <name evidence="8" type="ORF">C9J01_13830</name>
</gene>
<dbReference type="InterPro" id="IPR003807">
    <property type="entry name" value="DUF202"/>
</dbReference>
<comment type="caution">
    <text evidence="8">The sequence shown here is derived from an EMBL/GenBank/DDBJ whole genome shotgun (WGS) entry which is preliminary data.</text>
</comment>
<evidence type="ECO:0000256" key="4">
    <source>
        <dbReference type="ARBA" id="ARBA00022989"/>
    </source>
</evidence>
<feature type="transmembrane region" description="Helical" evidence="6">
    <location>
        <begin position="51"/>
        <end position="71"/>
    </location>
</feature>
<feature type="transmembrane region" description="Helical" evidence="6">
    <location>
        <begin position="92"/>
        <end position="112"/>
    </location>
</feature>
<dbReference type="PANTHER" id="PTHR34187:SF2">
    <property type="entry name" value="DUF202 DOMAIN-CONTAINING PROTEIN"/>
    <property type="match status" value="1"/>
</dbReference>
<dbReference type="Proteomes" id="UP000241346">
    <property type="component" value="Unassembled WGS sequence"/>
</dbReference>
<evidence type="ECO:0000256" key="3">
    <source>
        <dbReference type="ARBA" id="ARBA00022692"/>
    </source>
</evidence>
<name>A0A2T3NDK8_9GAMM</name>
<sequence>MKWSKEGEEPDYRFTLANERTFLAWIRTALAFLAAAIALDQLTPEFANPEVRLILSVSFALVSAYLSILAYRRWRRNEMAMRRSKPLPYTRHLKVMSVIMMGLVLTIVVLIMKLF</sequence>
<keyword evidence="4 6" id="KW-1133">Transmembrane helix</keyword>
<comment type="subcellular location">
    <subcellularLocation>
        <location evidence="1">Cell membrane</location>
        <topology evidence="1">Multi-pass membrane protein</topology>
    </subcellularLocation>
</comment>
<proteinExistence type="predicted"/>
<keyword evidence="2" id="KW-1003">Cell membrane</keyword>